<dbReference type="PROSITE" id="PS50157">
    <property type="entry name" value="ZINC_FINGER_C2H2_2"/>
    <property type="match status" value="1"/>
</dbReference>
<dbReference type="Proteomes" id="UP000092993">
    <property type="component" value="Unassembled WGS sequence"/>
</dbReference>
<feature type="compositionally biased region" description="Basic residues" evidence="3">
    <location>
        <begin position="281"/>
        <end position="297"/>
    </location>
</feature>
<feature type="compositionally biased region" description="Pro residues" evidence="3">
    <location>
        <begin position="46"/>
        <end position="67"/>
    </location>
</feature>
<keyword evidence="1" id="KW-0479">Metal-binding</keyword>
<proteinExistence type="predicted"/>
<sequence>MSAPHSQNIFPAASPRLTRSSAMPTRRRPSTAACPSPSSAEAAPPTRFPHPSTTPSPSAPLRPPRPPSTRLRSPRVRLPRTPTRDTTARAAEPPSAPPASLTRTLSPTQAGPQAQARRVRPRSRARLPALRGERRQRIGHVSDGHAVPADHPAQAPPKGARTPAGAGRTNSSKTYSFVSLPGNAVKKRPRRYDEIERLYQCSWPNCTKAYGTLNHLNAHVQMQRHGAKRSPGEFKELRKQWRQAKKEADEAEREREREAHALAAMHHHHHLPHAHELDHRPRPRRRLSVASRTRTRTRTSTSTRISSSTRTPSISISSTLRAEPAGYALQGPGMALDARYHLQSPRRISRSSATPRSPPPQQHQHQQAHPEEGLQEMAQQFYRAGNGGGERARGSSRASGAGGVTLPPLGAFSPQDGAPELVAHVSLGTNRLPPDSTLLTPLPGYEPDAAQEMERRMERMMGQGQHGQGARPSSYEWRERER</sequence>
<evidence type="ECO:0000256" key="2">
    <source>
        <dbReference type="SAM" id="Coils"/>
    </source>
</evidence>
<evidence type="ECO:0000313" key="5">
    <source>
        <dbReference type="EMBL" id="OBZ74052.1"/>
    </source>
</evidence>
<feature type="coiled-coil region" evidence="2">
    <location>
        <begin position="234"/>
        <end position="261"/>
    </location>
</feature>
<feature type="region of interest" description="Disordered" evidence="3">
    <location>
        <begin position="385"/>
        <end position="415"/>
    </location>
</feature>
<dbReference type="EMBL" id="LUGG01000006">
    <property type="protein sequence ID" value="OBZ74052.1"/>
    <property type="molecule type" value="Genomic_DNA"/>
</dbReference>
<dbReference type="OMA" id="TPIMERN"/>
<dbReference type="GO" id="GO:0006355">
    <property type="term" value="P:regulation of DNA-templated transcription"/>
    <property type="evidence" value="ECO:0007669"/>
    <property type="project" value="InterPro"/>
</dbReference>
<feature type="region of interest" description="Disordered" evidence="3">
    <location>
        <begin position="459"/>
        <end position="482"/>
    </location>
</feature>
<evidence type="ECO:0000313" key="6">
    <source>
        <dbReference type="Proteomes" id="UP000092993"/>
    </source>
</evidence>
<dbReference type="OrthoDB" id="1939603at2759"/>
<dbReference type="InterPro" id="IPR039327">
    <property type="entry name" value="CON7-like"/>
</dbReference>
<feature type="compositionally biased region" description="Basic and acidic residues" evidence="3">
    <location>
        <begin position="131"/>
        <end position="143"/>
    </location>
</feature>
<protein>
    <recommendedName>
        <fullName evidence="4">C2H2-type domain-containing protein</fullName>
    </recommendedName>
</protein>
<feature type="domain" description="C2H2-type" evidence="4">
    <location>
        <begin position="199"/>
        <end position="230"/>
    </location>
</feature>
<keyword evidence="1" id="KW-0863">Zinc-finger</keyword>
<dbReference type="PANTHER" id="PTHR36167">
    <property type="entry name" value="C2H2 FINGER DOMAIN TRANSCRIPTION FACTOR (EUROFUNG)-RELATED"/>
    <property type="match status" value="1"/>
</dbReference>
<feature type="compositionally biased region" description="Low complexity" evidence="3">
    <location>
        <begin position="30"/>
        <end position="45"/>
    </location>
</feature>
<comment type="caution">
    <text evidence="5">The sequence shown here is derived from an EMBL/GenBank/DDBJ whole genome shotgun (WGS) entry which is preliminary data.</text>
</comment>
<feature type="compositionally biased region" description="Low complexity" evidence="3">
    <location>
        <begin position="298"/>
        <end position="319"/>
    </location>
</feature>
<keyword evidence="2" id="KW-0175">Coiled coil</keyword>
<reference evidence="5 6" key="1">
    <citation type="submission" date="2016-03" db="EMBL/GenBank/DDBJ databases">
        <title>Whole genome sequencing of Grifola frondosa 9006-11.</title>
        <authorList>
            <person name="Min B."/>
            <person name="Park H."/>
            <person name="Kim J.-G."/>
            <person name="Cho H."/>
            <person name="Oh Y.-L."/>
            <person name="Kong W.-S."/>
            <person name="Choi I.-G."/>
        </authorList>
    </citation>
    <scope>NUCLEOTIDE SEQUENCE [LARGE SCALE GENOMIC DNA]</scope>
    <source>
        <strain evidence="5 6">9006-11</strain>
    </source>
</reference>
<dbReference type="Gene3D" id="3.30.160.60">
    <property type="entry name" value="Classic Zinc Finger"/>
    <property type="match status" value="1"/>
</dbReference>
<dbReference type="AlphaFoldDB" id="A0A1C7MB64"/>
<dbReference type="PROSITE" id="PS00028">
    <property type="entry name" value="ZINC_FINGER_C2H2_1"/>
    <property type="match status" value="1"/>
</dbReference>
<keyword evidence="1" id="KW-0862">Zinc</keyword>
<accession>A0A1C7MB64</accession>
<dbReference type="PANTHER" id="PTHR36167:SF3">
    <property type="entry name" value="C2H2 FINGER DOMAIN TRANSCRIPTION FACTOR (EUROFUNG)-RELATED"/>
    <property type="match status" value="1"/>
</dbReference>
<name>A0A1C7MB64_GRIFR</name>
<dbReference type="STRING" id="5627.A0A1C7MB64"/>
<feature type="region of interest" description="Disordered" evidence="3">
    <location>
        <begin position="344"/>
        <end position="371"/>
    </location>
</feature>
<dbReference type="InterPro" id="IPR013087">
    <property type="entry name" value="Znf_C2H2_type"/>
</dbReference>
<feature type="region of interest" description="Disordered" evidence="3">
    <location>
        <begin position="1"/>
        <end position="176"/>
    </location>
</feature>
<feature type="compositionally biased region" description="Low complexity" evidence="3">
    <location>
        <begin position="460"/>
        <end position="471"/>
    </location>
</feature>
<evidence type="ECO:0000256" key="1">
    <source>
        <dbReference type="PROSITE-ProRule" id="PRU00042"/>
    </source>
</evidence>
<evidence type="ECO:0000256" key="3">
    <source>
        <dbReference type="SAM" id="MobiDB-lite"/>
    </source>
</evidence>
<gene>
    <name evidence="5" type="ORF">A0H81_06160</name>
</gene>
<organism evidence="5 6">
    <name type="scientific">Grifola frondosa</name>
    <name type="common">Maitake</name>
    <name type="synonym">Polyporus frondosus</name>
    <dbReference type="NCBI Taxonomy" id="5627"/>
    <lineage>
        <taxon>Eukaryota</taxon>
        <taxon>Fungi</taxon>
        <taxon>Dikarya</taxon>
        <taxon>Basidiomycota</taxon>
        <taxon>Agaricomycotina</taxon>
        <taxon>Agaricomycetes</taxon>
        <taxon>Polyporales</taxon>
        <taxon>Grifolaceae</taxon>
        <taxon>Grifola</taxon>
    </lineage>
</organism>
<dbReference type="GO" id="GO:0008270">
    <property type="term" value="F:zinc ion binding"/>
    <property type="evidence" value="ECO:0007669"/>
    <property type="project" value="UniProtKB-KW"/>
</dbReference>
<feature type="region of interest" description="Disordered" evidence="3">
    <location>
        <begin position="269"/>
        <end position="319"/>
    </location>
</feature>
<keyword evidence="6" id="KW-1185">Reference proteome</keyword>
<evidence type="ECO:0000259" key="4">
    <source>
        <dbReference type="PROSITE" id="PS50157"/>
    </source>
</evidence>